<evidence type="ECO:0000259" key="3">
    <source>
        <dbReference type="Pfam" id="PF05532"/>
    </source>
</evidence>
<feature type="region of interest" description="Disordered" evidence="2">
    <location>
        <begin position="24"/>
        <end position="60"/>
    </location>
</feature>
<feature type="domain" description="CsbD-like" evidence="3">
    <location>
        <begin position="5"/>
        <end position="57"/>
    </location>
</feature>
<feature type="compositionally biased region" description="Basic and acidic residues" evidence="2">
    <location>
        <begin position="27"/>
        <end position="60"/>
    </location>
</feature>
<dbReference type="Proteomes" id="UP000186868">
    <property type="component" value="Unassembled WGS sequence"/>
</dbReference>
<dbReference type="AlphaFoldDB" id="A0A1U7H7L4"/>
<dbReference type="EMBL" id="MRCB01000050">
    <property type="protein sequence ID" value="OKH18389.1"/>
    <property type="molecule type" value="Genomic_DNA"/>
</dbReference>
<sequence>MSTENRVEATFKNVEGKVQEMVGEVTGDPKDKAEGKAKQAEAAARHSVENIKDEVKKSLD</sequence>
<dbReference type="RefSeq" id="WP_073601654.1">
    <property type="nucleotide sequence ID" value="NZ_MRCB01000050.1"/>
</dbReference>
<dbReference type="STRING" id="1921803.NIES593_22125"/>
<name>A0A1U7H7L4_9CYAN</name>
<proteinExistence type="inferred from homology"/>
<dbReference type="SUPFAM" id="SSF69047">
    <property type="entry name" value="Hypothetical protein YjbJ"/>
    <property type="match status" value="1"/>
</dbReference>
<keyword evidence="5" id="KW-1185">Reference proteome</keyword>
<evidence type="ECO:0000313" key="4">
    <source>
        <dbReference type="EMBL" id="OKH18389.1"/>
    </source>
</evidence>
<dbReference type="Gene3D" id="1.10.1470.10">
    <property type="entry name" value="YjbJ"/>
    <property type="match status" value="1"/>
</dbReference>
<protein>
    <submittedName>
        <fullName evidence="4">CsbD family protein</fullName>
    </submittedName>
</protein>
<evidence type="ECO:0000313" key="5">
    <source>
        <dbReference type="Proteomes" id="UP000186868"/>
    </source>
</evidence>
<gene>
    <name evidence="4" type="ORF">NIES593_22125</name>
</gene>
<comment type="similarity">
    <text evidence="1">Belongs to the UPF0337 (CsbD) family.</text>
</comment>
<dbReference type="InterPro" id="IPR008462">
    <property type="entry name" value="CsbD"/>
</dbReference>
<reference evidence="4 5" key="1">
    <citation type="submission" date="2016-11" db="EMBL/GenBank/DDBJ databases">
        <title>Draft Genome Sequences of Nine Cyanobacterial Strains from Diverse Habitats.</title>
        <authorList>
            <person name="Zhu T."/>
            <person name="Hou S."/>
            <person name="Lu X."/>
            <person name="Hess W.R."/>
        </authorList>
    </citation>
    <scope>NUCLEOTIDE SEQUENCE [LARGE SCALE GENOMIC DNA]</scope>
    <source>
        <strain evidence="4 5">NIES-593</strain>
    </source>
</reference>
<accession>A0A1U7H7L4</accession>
<comment type="caution">
    <text evidence="4">The sequence shown here is derived from an EMBL/GenBank/DDBJ whole genome shotgun (WGS) entry which is preliminary data.</text>
</comment>
<dbReference type="Pfam" id="PF05532">
    <property type="entry name" value="CsbD"/>
    <property type="match status" value="1"/>
</dbReference>
<evidence type="ECO:0000256" key="2">
    <source>
        <dbReference type="SAM" id="MobiDB-lite"/>
    </source>
</evidence>
<evidence type="ECO:0000256" key="1">
    <source>
        <dbReference type="ARBA" id="ARBA00009129"/>
    </source>
</evidence>
<dbReference type="InterPro" id="IPR036629">
    <property type="entry name" value="YjbJ_sf"/>
</dbReference>
<organism evidence="4 5">
    <name type="scientific">Hydrococcus rivularis NIES-593</name>
    <dbReference type="NCBI Taxonomy" id="1921803"/>
    <lineage>
        <taxon>Bacteria</taxon>
        <taxon>Bacillati</taxon>
        <taxon>Cyanobacteriota</taxon>
        <taxon>Cyanophyceae</taxon>
        <taxon>Pleurocapsales</taxon>
        <taxon>Hydrococcaceae</taxon>
        <taxon>Hydrococcus</taxon>
    </lineage>
</organism>